<dbReference type="InterPro" id="IPR050229">
    <property type="entry name" value="GlpE_sulfurtransferase"/>
</dbReference>
<protein>
    <submittedName>
        <fullName evidence="2">Sulfurtransferase</fullName>
    </submittedName>
</protein>
<dbReference type="InterPro" id="IPR036873">
    <property type="entry name" value="Rhodanese-like_dom_sf"/>
</dbReference>
<dbReference type="SUPFAM" id="SSF52821">
    <property type="entry name" value="Rhodanese/Cell cycle control phosphatase"/>
    <property type="match status" value="1"/>
</dbReference>
<sequence>MTKIPTLSVDTLKDWLEDEKTNSPCLLDVRERWETDIGHIKDSHLLPLSTLSEKAVSDIPKGSPVVVICHHGIRSALVAEWLINQGYTEVINLEGGVDAWSLRAEPTIERY</sequence>
<dbReference type="Proteomes" id="UP000433788">
    <property type="component" value="Unassembled WGS sequence"/>
</dbReference>
<comment type="caution">
    <text evidence="2">The sequence shown here is derived from an EMBL/GenBank/DDBJ whole genome shotgun (WGS) entry which is preliminary data.</text>
</comment>
<dbReference type="EMBL" id="WJPP01000003">
    <property type="protein sequence ID" value="MRH78247.1"/>
    <property type="molecule type" value="Genomic_DNA"/>
</dbReference>
<gene>
    <name evidence="2" type="ORF">GH984_05965</name>
</gene>
<dbReference type="Gene3D" id="3.40.250.10">
    <property type="entry name" value="Rhodanese-like domain"/>
    <property type="match status" value="1"/>
</dbReference>
<accession>A0A6N7QVA6</accession>
<evidence type="ECO:0000313" key="2">
    <source>
        <dbReference type="EMBL" id="MRH78247.1"/>
    </source>
</evidence>
<dbReference type="PANTHER" id="PTHR43031">
    <property type="entry name" value="FAD-DEPENDENT OXIDOREDUCTASE"/>
    <property type="match status" value="1"/>
</dbReference>
<dbReference type="RefSeq" id="WP_153719309.1">
    <property type="nucleotide sequence ID" value="NZ_WJPP01000003.1"/>
</dbReference>
<dbReference type="InterPro" id="IPR001763">
    <property type="entry name" value="Rhodanese-like_dom"/>
</dbReference>
<dbReference type="AlphaFoldDB" id="A0A6N7QVA6"/>
<keyword evidence="2" id="KW-0808">Transferase</keyword>
<name>A0A6N7QVA6_9GAMM</name>
<reference evidence="2 3" key="1">
    <citation type="submission" date="2019-11" db="EMBL/GenBank/DDBJ databases">
        <authorList>
            <person name="Zhang X.Y."/>
        </authorList>
    </citation>
    <scope>NUCLEOTIDE SEQUENCE [LARGE SCALE GENOMIC DNA]</scope>
    <source>
        <strain evidence="2 3">C176</strain>
    </source>
</reference>
<dbReference type="PANTHER" id="PTHR43031:SF17">
    <property type="entry name" value="SULFURTRANSFERASE YTWF-RELATED"/>
    <property type="match status" value="1"/>
</dbReference>
<dbReference type="PROSITE" id="PS50206">
    <property type="entry name" value="RHODANESE_3"/>
    <property type="match status" value="1"/>
</dbReference>
<evidence type="ECO:0000259" key="1">
    <source>
        <dbReference type="PROSITE" id="PS50206"/>
    </source>
</evidence>
<dbReference type="GO" id="GO:0016740">
    <property type="term" value="F:transferase activity"/>
    <property type="evidence" value="ECO:0007669"/>
    <property type="project" value="UniProtKB-KW"/>
</dbReference>
<dbReference type="Pfam" id="PF00581">
    <property type="entry name" value="Rhodanese"/>
    <property type="match status" value="1"/>
</dbReference>
<proteinExistence type="predicted"/>
<evidence type="ECO:0000313" key="3">
    <source>
        <dbReference type="Proteomes" id="UP000433788"/>
    </source>
</evidence>
<dbReference type="SMART" id="SM00450">
    <property type="entry name" value="RHOD"/>
    <property type="match status" value="1"/>
</dbReference>
<feature type="domain" description="Rhodanese" evidence="1">
    <location>
        <begin position="20"/>
        <end position="109"/>
    </location>
</feature>
<organism evidence="2 3">
    <name type="scientific">Spiribacter salilacus</name>
    <dbReference type="NCBI Taxonomy" id="2664894"/>
    <lineage>
        <taxon>Bacteria</taxon>
        <taxon>Pseudomonadati</taxon>
        <taxon>Pseudomonadota</taxon>
        <taxon>Gammaproteobacteria</taxon>
        <taxon>Chromatiales</taxon>
        <taxon>Ectothiorhodospiraceae</taxon>
        <taxon>Spiribacter</taxon>
    </lineage>
</organism>
<keyword evidence="3" id="KW-1185">Reference proteome</keyword>